<dbReference type="Pfam" id="PF13306">
    <property type="entry name" value="LRR_5"/>
    <property type="match status" value="1"/>
</dbReference>
<dbReference type="InterPro" id="IPR053139">
    <property type="entry name" value="Surface_bspA-like"/>
</dbReference>
<dbReference type="PANTHER" id="PTHR45661">
    <property type="entry name" value="SURFACE ANTIGEN"/>
    <property type="match status" value="1"/>
</dbReference>
<sequence>MLTIIQGNDTTVSVLLHSQSLTLPDNEGGSYVERSKIDLSQAKDISVRLIPYMRWRPITPSFEVKGSTLSIHYPASIQLVGKWDVEITFLTSEGGGYRQNRVRQSFAEVIACAKGANSPEAYVITADVAQAVQGAKGDPGDKGDPGKSAYDLAQDEEGFSGTKQEYLKSLHGAPGKDLYQAAVERGYKGTFDDFLETQKGAPGAPGKSNYERAKELEGFQGTELEYLASLHGAPGEGIYKMAVRKGFVGSEEAYLKSQKGKDAYDDYLETTTDNPKKSRGEWAAINAITTQYLYRINKGTEALMNEQTMSADQLMELDRHRTNIIRALRDKGVNVSEGDGLEALEAKIGELNTYVPIIFRAQQFLDGKDAWFPTMQLYESYRPADLSYCFARNPFLTKLPEVRGIENAANVSNLANGCSALTSVSLPDLTSAQSAEGSFMGCSVLGTATIGSMPKVTAVNGFFQNCQYLETATIGSIPKTANTNLMCYNCTSLKSISLDLSGGEITSSEHMFSGCSKLTAITGVIDLTRSQRTGNMFFGCSSLEEVRIKALKVDIDLSACVNLSTESVKYLVDNLQQTAGKSISLPRSWQQEHPTEARDSAKAASQKGFTLNFR</sequence>
<dbReference type="Gene3D" id="3.80.10.10">
    <property type="entry name" value="Ribonuclease Inhibitor"/>
    <property type="match status" value="1"/>
</dbReference>
<feature type="region of interest" description="Disordered" evidence="1">
    <location>
        <begin position="586"/>
        <end position="614"/>
    </location>
</feature>
<proteinExistence type="predicted"/>
<reference evidence="2" key="1">
    <citation type="journal article" date="2021" name="Proc. Natl. Acad. Sci. U.S.A.">
        <title>A Catalog of Tens of Thousands of Viruses from Human Metagenomes Reveals Hidden Associations with Chronic Diseases.</title>
        <authorList>
            <person name="Tisza M.J."/>
            <person name="Buck C.B."/>
        </authorList>
    </citation>
    <scope>NUCLEOTIDE SEQUENCE</scope>
    <source>
        <strain evidence="2">CtLIM9</strain>
    </source>
</reference>
<accession>A0A8S5T635</accession>
<dbReference type="InterPro" id="IPR032675">
    <property type="entry name" value="LRR_dom_sf"/>
</dbReference>
<evidence type="ECO:0000313" key="2">
    <source>
        <dbReference type="EMBL" id="DAF58467.1"/>
    </source>
</evidence>
<protein>
    <submittedName>
        <fullName evidence="2">Tail sheath protein</fullName>
    </submittedName>
</protein>
<dbReference type="EMBL" id="BK032753">
    <property type="protein sequence ID" value="DAF58467.1"/>
    <property type="molecule type" value="Genomic_DNA"/>
</dbReference>
<organism evidence="2">
    <name type="scientific">Myoviridae sp. ctLIM9</name>
    <dbReference type="NCBI Taxonomy" id="2827678"/>
    <lineage>
        <taxon>Viruses</taxon>
        <taxon>Duplodnaviria</taxon>
        <taxon>Heunggongvirae</taxon>
        <taxon>Uroviricota</taxon>
        <taxon>Caudoviricetes</taxon>
    </lineage>
</organism>
<dbReference type="SUPFAM" id="SSF52058">
    <property type="entry name" value="L domain-like"/>
    <property type="match status" value="1"/>
</dbReference>
<name>A0A8S5T635_9CAUD</name>
<evidence type="ECO:0000256" key="1">
    <source>
        <dbReference type="SAM" id="MobiDB-lite"/>
    </source>
</evidence>
<dbReference type="InterPro" id="IPR026906">
    <property type="entry name" value="LRR_5"/>
</dbReference>
<dbReference type="PANTHER" id="PTHR45661:SF3">
    <property type="entry name" value="IG-LIKE DOMAIN-CONTAINING PROTEIN"/>
    <property type="match status" value="1"/>
</dbReference>